<dbReference type="Proteomes" id="UP000078540">
    <property type="component" value="Unassembled WGS sequence"/>
</dbReference>
<dbReference type="AlphaFoldDB" id="A0A195BQ71"/>
<feature type="transmembrane region" description="Helical" evidence="1">
    <location>
        <begin position="25"/>
        <end position="45"/>
    </location>
</feature>
<dbReference type="EMBL" id="KQ976428">
    <property type="protein sequence ID" value="KYM87828.1"/>
    <property type="molecule type" value="Genomic_DNA"/>
</dbReference>
<evidence type="ECO:0000256" key="1">
    <source>
        <dbReference type="SAM" id="Phobius"/>
    </source>
</evidence>
<reference evidence="2 3" key="1">
    <citation type="submission" date="2015-09" db="EMBL/GenBank/DDBJ databases">
        <title>Atta colombica WGS genome.</title>
        <authorList>
            <person name="Nygaard S."/>
            <person name="Hu H."/>
            <person name="Boomsma J."/>
            <person name="Zhang G."/>
        </authorList>
    </citation>
    <scope>NUCLEOTIDE SEQUENCE [LARGE SCALE GENOMIC DNA]</scope>
    <source>
        <strain evidence="2">Treedump-2</strain>
        <tissue evidence="2">Whole body</tissue>
    </source>
</reference>
<keyword evidence="1" id="KW-1133">Transmembrane helix</keyword>
<keyword evidence="3" id="KW-1185">Reference proteome</keyword>
<name>A0A195BQ71_9HYME</name>
<proteinExistence type="predicted"/>
<protein>
    <submittedName>
        <fullName evidence="2">Uncharacterized protein</fullName>
    </submittedName>
</protein>
<sequence>EMFHDPADETHRKPRQLRNTPLQKYVRLAALTVTLLYAGAMYISWRRNVVPLLNDENIIREFTLPRDERDMLEDYNTIPFLKGIIEKLSDRQRTKSKAEAELENMQAKAE</sequence>
<feature type="non-terminal residue" evidence="2">
    <location>
        <position position="1"/>
    </location>
</feature>
<keyword evidence="1" id="KW-0472">Membrane</keyword>
<gene>
    <name evidence="2" type="ORF">ALC53_03263</name>
</gene>
<organism evidence="2 3">
    <name type="scientific">Atta colombica</name>
    <dbReference type="NCBI Taxonomy" id="520822"/>
    <lineage>
        <taxon>Eukaryota</taxon>
        <taxon>Metazoa</taxon>
        <taxon>Ecdysozoa</taxon>
        <taxon>Arthropoda</taxon>
        <taxon>Hexapoda</taxon>
        <taxon>Insecta</taxon>
        <taxon>Pterygota</taxon>
        <taxon>Neoptera</taxon>
        <taxon>Endopterygota</taxon>
        <taxon>Hymenoptera</taxon>
        <taxon>Apocrita</taxon>
        <taxon>Aculeata</taxon>
        <taxon>Formicoidea</taxon>
        <taxon>Formicidae</taxon>
        <taxon>Myrmicinae</taxon>
        <taxon>Atta</taxon>
    </lineage>
</organism>
<evidence type="ECO:0000313" key="2">
    <source>
        <dbReference type="EMBL" id="KYM87828.1"/>
    </source>
</evidence>
<accession>A0A195BQ71</accession>
<evidence type="ECO:0000313" key="3">
    <source>
        <dbReference type="Proteomes" id="UP000078540"/>
    </source>
</evidence>
<keyword evidence="1" id="KW-0812">Transmembrane</keyword>